<gene>
    <name evidence="1" type="ORF">IW248_004142</name>
</gene>
<proteinExistence type="predicted"/>
<organism evidence="1 2">
    <name type="scientific">Micromonospora ureilytica</name>
    <dbReference type="NCBI Taxonomy" id="709868"/>
    <lineage>
        <taxon>Bacteria</taxon>
        <taxon>Bacillati</taxon>
        <taxon>Actinomycetota</taxon>
        <taxon>Actinomycetes</taxon>
        <taxon>Micromonosporales</taxon>
        <taxon>Micromonosporaceae</taxon>
        <taxon>Micromonospora</taxon>
    </lineage>
</organism>
<protein>
    <submittedName>
        <fullName evidence="1">Uncharacterized protein</fullName>
    </submittedName>
</protein>
<sequence>MDLNYAAAMFYRAVQTSGRPRVARTAEMSDADYYAAEVRAGTPDELARQFAGLPPLSPDNE</sequence>
<name>A0ABS0JLE4_9ACTN</name>
<accession>A0ABS0JLE4</accession>
<keyword evidence="2" id="KW-1185">Reference proteome</keyword>
<dbReference type="EMBL" id="JADOTX010000001">
    <property type="protein sequence ID" value="MBG6067855.1"/>
    <property type="molecule type" value="Genomic_DNA"/>
</dbReference>
<comment type="caution">
    <text evidence="1">The sequence shown here is derived from an EMBL/GenBank/DDBJ whole genome shotgun (WGS) entry which is preliminary data.</text>
</comment>
<dbReference type="RefSeq" id="WP_196928308.1">
    <property type="nucleotide sequence ID" value="NZ_JADOTX010000001.1"/>
</dbReference>
<evidence type="ECO:0000313" key="1">
    <source>
        <dbReference type="EMBL" id="MBG6067855.1"/>
    </source>
</evidence>
<reference evidence="1 2" key="1">
    <citation type="submission" date="2020-11" db="EMBL/GenBank/DDBJ databases">
        <title>Sequencing the genomes of 1000 actinobacteria strains.</title>
        <authorList>
            <person name="Klenk H.-P."/>
        </authorList>
    </citation>
    <scope>NUCLEOTIDE SEQUENCE [LARGE SCALE GENOMIC DNA]</scope>
    <source>
        <strain evidence="1 2">DSM 101692</strain>
    </source>
</reference>
<dbReference type="Proteomes" id="UP000614915">
    <property type="component" value="Unassembled WGS sequence"/>
</dbReference>
<evidence type="ECO:0000313" key="2">
    <source>
        <dbReference type="Proteomes" id="UP000614915"/>
    </source>
</evidence>